<keyword evidence="6" id="KW-0653">Protein transport</keyword>
<evidence type="ECO:0000256" key="3">
    <source>
        <dbReference type="ARBA" id="ARBA00022490"/>
    </source>
</evidence>
<dbReference type="EMBL" id="JACSQS010000009">
    <property type="protein sequence ID" value="MBD7954547.1"/>
    <property type="molecule type" value="Genomic_DNA"/>
</dbReference>
<evidence type="ECO:0000256" key="6">
    <source>
        <dbReference type="ARBA" id="ARBA00022927"/>
    </source>
</evidence>
<keyword evidence="3" id="KW-0963">Cytoplasm</keyword>
<dbReference type="InterPro" id="IPR027417">
    <property type="entry name" value="P-loop_NTPase"/>
</dbReference>
<evidence type="ECO:0000313" key="11">
    <source>
        <dbReference type="EMBL" id="MBD7954547.1"/>
    </source>
</evidence>
<dbReference type="GO" id="GO:0030257">
    <property type="term" value="C:type III protein secretion system complex"/>
    <property type="evidence" value="ECO:0007669"/>
    <property type="project" value="InterPro"/>
</dbReference>
<evidence type="ECO:0000259" key="10">
    <source>
        <dbReference type="SMART" id="SM00382"/>
    </source>
</evidence>
<dbReference type="SMART" id="SM00382">
    <property type="entry name" value="AAA"/>
    <property type="match status" value="1"/>
</dbReference>
<keyword evidence="2" id="KW-0813">Transport</keyword>
<organism evidence="11 12">
    <name type="scientific">Stenotrophomonas lacuserhaii</name>
    <dbReference type="NCBI Taxonomy" id="2760084"/>
    <lineage>
        <taxon>Bacteria</taxon>
        <taxon>Pseudomonadati</taxon>
        <taxon>Pseudomonadota</taxon>
        <taxon>Gammaproteobacteria</taxon>
        <taxon>Lysobacterales</taxon>
        <taxon>Lysobacteraceae</taxon>
        <taxon>Stenotrophomonas</taxon>
    </lineage>
</organism>
<dbReference type="GO" id="GO:0005524">
    <property type="term" value="F:ATP binding"/>
    <property type="evidence" value="ECO:0007669"/>
    <property type="project" value="UniProtKB-KW"/>
</dbReference>
<dbReference type="GO" id="GO:0046933">
    <property type="term" value="F:proton-transporting ATP synthase activity, rotational mechanism"/>
    <property type="evidence" value="ECO:0007669"/>
    <property type="project" value="TreeGrafter"/>
</dbReference>
<dbReference type="Gene3D" id="3.40.50.12240">
    <property type="match status" value="1"/>
</dbReference>
<feature type="domain" description="AAA+ ATPase" evidence="10">
    <location>
        <begin position="152"/>
        <end position="333"/>
    </location>
</feature>
<sequence length="430" mass="45787">MTYPRSLWRPAAHPATIIGSMMRAPLPHVAIGDVCRLQAASHDDTPAGSGTVIAVEHGLASIGLLRDSTGLSSQCLVLPTGHGPLVAISEGLLGSVIDGQGNEVERLAPAIVSHAEMRRTDGRGVEYHRRRAIESPLCTGIRAVDGLLTCGEGQRVGIFAGAGAGKTTLAEMLLDNADVDVSVIALVGERGREVASLVERFRHSERAGRTVIVQATSDTAPALRSQAPLIATTIAEYFRDQGRRVLLVMDSVTRYARALRELALGAGEPPARRGFPASVFEALPRLLERSGRTDSGCITAFYTVLLEDEQDADPIGEEVKSLLDGHLYLSSKLAGRGHLPALDVLRSGSRLFGSLTNAAHQQAAARIRGLLGTLEDLQLMRDLGEYTPGVSAAYDKAIASEAALMAFLRQGQHERAELPHILEALHGLSH</sequence>
<dbReference type="GO" id="GO:0005737">
    <property type="term" value="C:cytoplasm"/>
    <property type="evidence" value="ECO:0007669"/>
    <property type="project" value="UniProtKB-SubCell"/>
</dbReference>
<evidence type="ECO:0000256" key="1">
    <source>
        <dbReference type="ARBA" id="ARBA00004496"/>
    </source>
</evidence>
<evidence type="ECO:0000256" key="5">
    <source>
        <dbReference type="ARBA" id="ARBA00022840"/>
    </source>
</evidence>
<dbReference type="SUPFAM" id="SSF52540">
    <property type="entry name" value="P-loop containing nucleoside triphosphate hydrolases"/>
    <property type="match status" value="1"/>
</dbReference>
<protein>
    <recommendedName>
        <fullName evidence="8">protein-secreting ATPase</fullName>
        <ecNumber evidence="8">7.4.2.8</ecNumber>
    </recommendedName>
</protein>
<dbReference type="InterPro" id="IPR003593">
    <property type="entry name" value="AAA+_ATPase"/>
</dbReference>
<keyword evidence="7" id="KW-1278">Translocase</keyword>
<keyword evidence="5" id="KW-0067">ATP-binding</keyword>
<dbReference type="Pfam" id="PF00006">
    <property type="entry name" value="ATP-synt_ab"/>
    <property type="match status" value="1"/>
</dbReference>
<evidence type="ECO:0000256" key="8">
    <source>
        <dbReference type="ARBA" id="ARBA00024382"/>
    </source>
</evidence>
<dbReference type="Proteomes" id="UP000636938">
    <property type="component" value="Unassembled WGS sequence"/>
</dbReference>
<evidence type="ECO:0000256" key="2">
    <source>
        <dbReference type="ARBA" id="ARBA00022448"/>
    </source>
</evidence>
<dbReference type="NCBIfam" id="TIGR01026">
    <property type="entry name" value="fliI_yscN"/>
    <property type="match status" value="1"/>
</dbReference>
<dbReference type="PANTHER" id="PTHR15184:SF9">
    <property type="entry name" value="SPI-1 TYPE 3 SECRETION SYSTEM ATPASE"/>
    <property type="match status" value="1"/>
</dbReference>
<evidence type="ECO:0000256" key="4">
    <source>
        <dbReference type="ARBA" id="ARBA00022741"/>
    </source>
</evidence>
<proteinExistence type="predicted"/>
<dbReference type="PANTHER" id="PTHR15184">
    <property type="entry name" value="ATP SYNTHASE"/>
    <property type="match status" value="1"/>
</dbReference>
<comment type="catalytic activity">
    <reaction evidence="9">
        <text>ATP + H2O + cellular proteinSide 1 = ADP + phosphate + cellular proteinSide 2.</text>
        <dbReference type="EC" id="7.4.2.8"/>
    </reaction>
</comment>
<accession>A0A8X8FQ44</accession>
<keyword evidence="4" id="KW-0547">Nucleotide-binding</keyword>
<dbReference type="Pfam" id="PF18269">
    <property type="entry name" value="T3SS_ATPase_C"/>
    <property type="match status" value="1"/>
</dbReference>
<keyword evidence="12" id="KW-1185">Reference proteome</keyword>
<dbReference type="InterPro" id="IPR040627">
    <property type="entry name" value="T3SS_ATPase_C"/>
</dbReference>
<evidence type="ECO:0000313" key="12">
    <source>
        <dbReference type="Proteomes" id="UP000636938"/>
    </source>
</evidence>
<dbReference type="InterPro" id="IPR000194">
    <property type="entry name" value="ATPase_F1/V1/A1_a/bsu_nucl-bd"/>
</dbReference>
<name>A0A8X8FQ44_9GAMM</name>
<gene>
    <name evidence="11" type="ORF">H9654_10090</name>
</gene>
<evidence type="ECO:0000256" key="9">
    <source>
        <dbReference type="ARBA" id="ARBA00034006"/>
    </source>
</evidence>
<dbReference type="AlphaFoldDB" id="A0A8X8FQ44"/>
<comment type="subcellular location">
    <subcellularLocation>
        <location evidence="1">Cytoplasm</location>
    </subcellularLocation>
</comment>
<dbReference type="GO" id="GO:0008564">
    <property type="term" value="F:protein-exporting ATPase activity"/>
    <property type="evidence" value="ECO:0007669"/>
    <property type="project" value="UniProtKB-EC"/>
</dbReference>
<dbReference type="GO" id="GO:0016887">
    <property type="term" value="F:ATP hydrolysis activity"/>
    <property type="evidence" value="ECO:0007669"/>
    <property type="project" value="InterPro"/>
</dbReference>
<dbReference type="EC" id="7.4.2.8" evidence="8"/>
<evidence type="ECO:0000256" key="7">
    <source>
        <dbReference type="ARBA" id="ARBA00022967"/>
    </source>
</evidence>
<dbReference type="GO" id="GO:0030254">
    <property type="term" value="P:protein secretion by the type III secretion system"/>
    <property type="evidence" value="ECO:0007669"/>
    <property type="project" value="InterPro"/>
</dbReference>
<reference evidence="11 12" key="1">
    <citation type="submission" date="2020-08" db="EMBL/GenBank/DDBJ databases">
        <title>A Genomic Blueprint of the Chicken Gut Microbiome.</title>
        <authorList>
            <person name="Gilroy R."/>
            <person name="Ravi A."/>
            <person name="Getino M."/>
            <person name="Pursley I."/>
            <person name="Horton D.L."/>
            <person name="Alikhan N.-F."/>
            <person name="Baker D."/>
            <person name="Gharbi K."/>
            <person name="Hall N."/>
            <person name="Watson M."/>
            <person name="Adriaenssens E.M."/>
            <person name="Foster-Nyarko E."/>
            <person name="Jarju S."/>
            <person name="Secka A."/>
            <person name="Antonio M."/>
            <person name="Oren A."/>
            <person name="Chaudhuri R."/>
            <person name="La Ragione R.M."/>
            <person name="Hildebrand F."/>
            <person name="Pallen M.J."/>
        </authorList>
    </citation>
    <scope>NUCLEOTIDE SEQUENCE [LARGE SCALE GENOMIC DNA]</scope>
    <source>
        <strain evidence="11 12">Sa5BUN4</strain>
    </source>
</reference>
<dbReference type="PROSITE" id="PS00152">
    <property type="entry name" value="ATPASE_ALPHA_BETA"/>
    <property type="match status" value="1"/>
</dbReference>
<dbReference type="InterPro" id="IPR020003">
    <property type="entry name" value="ATPase_a/bsu_AS"/>
</dbReference>
<comment type="caution">
    <text evidence="11">The sequence shown here is derived from an EMBL/GenBank/DDBJ whole genome shotgun (WGS) entry which is preliminary data.</text>
</comment>
<dbReference type="InterPro" id="IPR050053">
    <property type="entry name" value="ATPase_alpha/beta_chains"/>
</dbReference>
<dbReference type="InterPro" id="IPR005714">
    <property type="entry name" value="ATPase_T3SS_FliI/YscN"/>
</dbReference>